<feature type="compositionally biased region" description="Low complexity" evidence="1">
    <location>
        <begin position="101"/>
        <end position="114"/>
    </location>
</feature>
<sequence>MASQNPLQVPEITIPAHSPKPYSPPVTRSGPDVHVPAQSPRPVSQAGGSYFSLHPHPPSRSSPGEIFASPESIQRTDTSNSSNLLKTPSGPESRQESSSVGTPRRPQRGQTRPTSPSDQLSNPASFSPGLSSTGSFYSSEYGHSQCSHSSSELLTPPRGQPIIENPPYKARRLSSESLTMVRKLRRANTMPHDKEHKRQKRRRKYHRCGHRKVRLYEHQNRSCWWLPSGCQVAPTAPPGQKQLCEGHAGHYTPRRTRYGNIDTYGKLPPDLRATPARAVVTRRWSSVEIGANQIMLESTLPFKAAAPLFSTPTASSVDNFIPKILGKPYRSSTFTRGAIDHDRSFDIVHTVRKLPGEKLTTPESITLRRASGESSRVYQNESADDATPRACEDNAAQKRLSETYLITAEDIDSITELIEANLRRNYDAHGRYDRHTCSSPGSEQTTPSSSITGKTIKPSKGILAQPTGAISEAPRPRSPLNYLQVVPEYKTRNDEVTRTESQKSVHEIIWESGGSPRSLSDLTDEDDSNRLEPYGSEPATPQKMTFSALEASKADKGDAFDPKNAKASINEWSWRCPQNEIAVVLTSSDSDSKDVLLEGGSDRPKADFGPETLAAKGSSRTRARPPLRPFFSETTLQDVVSFPPLKPRKKTNDWHSPLPPMEMSPPLSASRSLYDLGIDVSLGPSSSTTVTPKSSQTSWARSPRVSPSPSIEFDPSYDIRPKSSRPIPDEHVRKKSVIKAHPTATARTGDPSTVGSSLGISSRERRKSSNPNVQRQHSSCILESAAVRALISTSPGTRQGTQRAQTWRLTDGTSGPASVDPNDRSSSPVLGSRRTAAAESIPERGSEASHPKEGDAILPPPRRRRVRTIDNVDKEARERPPTKWRAPSRCPTPRSPSPSEYTSDHDDARESPLRSPDSATTQSKHTWVDRLSLIRARSPPLLAVDRVGIYGQMTGGQGAPRGDSCEGAPRSEQHACDICPKPSEPHVCDDCAKDPRTLSVDWIG</sequence>
<reference evidence="2 3" key="1">
    <citation type="submission" date="2016-04" db="EMBL/GenBank/DDBJ databases">
        <title>A degradative enzymes factory behind the ericoid mycorrhizal symbiosis.</title>
        <authorList>
            <consortium name="DOE Joint Genome Institute"/>
            <person name="Martino E."/>
            <person name="Morin E."/>
            <person name="Grelet G."/>
            <person name="Kuo A."/>
            <person name="Kohler A."/>
            <person name="Daghino S."/>
            <person name="Barry K."/>
            <person name="Choi C."/>
            <person name="Cichocki N."/>
            <person name="Clum A."/>
            <person name="Copeland A."/>
            <person name="Hainaut M."/>
            <person name="Haridas S."/>
            <person name="Labutti K."/>
            <person name="Lindquist E."/>
            <person name="Lipzen A."/>
            <person name="Khouja H.-R."/>
            <person name="Murat C."/>
            <person name="Ohm R."/>
            <person name="Olson A."/>
            <person name="Spatafora J."/>
            <person name="Veneault-Fourrey C."/>
            <person name="Henrissat B."/>
            <person name="Grigoriev I."/>
            <person name="Martin F."/>
            <person name="Perotto S."/>
        </authorList>
    </citation>
    <scope>NUCLEOTIDE SEQUENCE [LARGE SCALE GENOMIC DNA]</scope>
    <source>
        <strain evidence="2 3">F</strain>
    </source>
</reference>
<feature type="compositionally biased region" description="Polar residues" evidence="1">
    <location>
        <begin position="372"/>
        <end position="381"/>
    </location>
</feature>
<feature type="region of interest" description="Disordered" evidence="1">
    <location>
        <begin position="370"/>
        <end position="389"/>
    </location>
</feature>
<dbReference type="EMBL" id="KZ613937">
    <property type="protein sequence ID" value="PMD48109.1"/>
    <property type="molecule type" value="Genomic_DNA"/>
</dbReference>
<feature type="compositionally biased region" description="Polar residues" evidence="1">
    <location>
        <begin position="792"/>
        <end position="816"/>
    </location>
</feature>
<feature type="region of interest" description="Disordered" evidence="1">
    <location>
        <begin position="492"/>
        <end position="543"/>
    </location>
</feature>
<proteinExistence type="predicted"/>
<evidence type="ECO:0000313" key="2">
    <source>
        <dbReference type="EMBL" id="PMD48109.1"/>
    </source>
</evidence>
<gene>
    <name evidence="2" type="ORF">L207DRAFT_505173</name>
</gene>
<feature type="compositionally biased region" description="Basic and acidic residues" evidence="1">
    <location>
        <begin position="599"/>
        <end position="608"/>
    </location>
</feature>
<feature type="compositionally biased region" description="Polar residues" evidence="1">
    <location>
        <begin position="750"/>
        <end position="760"/>
    </location>
</feature>
<organism evidence="2 3">
    <name type="scientific">Hyaloscypha variabilis (strain UAMH 11265 / GT02V1 / F)</name>
    <name type="common">Meliniomyces variabilis</name>
    <dbReference type="NCBI Taxonomy" id="1149755"/>
    <lineage>
        <taxon>Eukaryota</taxon>
        <taxon>Fungi</taxon>
        <taxon>Dikarya</taxon>
        <taxon>Ascomycota</taxon>
        <taxon>Pezizomycotina</taxon>
        <taxon>Leotiomycetes</taxon>
        <taxon>Helotiales</taxon>
        <taxon>Hyaloscyphaceae</taxon>
        <taxon>Hyaloscypha</taxon>
        <taxon>Hyaloscypha variabilis</taxon>
    </lineage>
</organism>
<feature type="compositionally biased region" description="Basic and acidic residues" evidence="1">
    <location>
        <begin position="841"/>
        <end position="855"/>
    </location>
</feature>
<name>A0A2J6SBF3_HYAVF</name>
<protein>
    <submittedName>
        <fullName evidence="2">Uncharacterized protein</fullName>
    </submittedName>
</protein>
<feature type="region of interest" description="Disordered" evidence="1">
    <location>
        <begin position="643"/>
        <end position="669"/>
    </location>
</feature>
<feature type="compositionally biased region" description="Basic and acidic residues" evidence="1">
    <location>
        <begin position="717"/>
        <end position="732"/>
    </location>
</feature>
<feature type="region of interest" description="Disordered" evidence="1">
    <location>
        <begin position="683"/>
        <end position="779"/>
    </location>
</feature>
<feature type="compositionally biased region" description="Polar residues" evidence="1">
    <location>
        <begin position="71"/>
        <end position="100"/>
    </location>
</feature>
<dbReference type="OrthoDB" id="3518224at2759"/>
<evidence type="ECO:0000313" key="3">
    <source>
        <dbReference type="Proteomes" id="UP000235786"/>
    </source>
</evidence>
<feature type="region of interest" description="Disordered" evidence="1">
    <location>
        <begin position="431"/>
        <end position="462"/>
    </location>
</feature>
<keyword evidence="3" id="KW-1185">Reference proteome</keyword>
<feature type="compositionally biased region" description="Low complexity" evidence="1">
    <location>
        <begin position="685"/>
        <end position="698"/>
    </location>
</feature>
<feature type="compositionally biased region" description="Polar residues" evidence="1">
    <location>
        <begin position="115"/>
        <end position="153"/>
    </location>
</feature>
<feature type="compositionally biased region" description="Polar residues" evidence="1">
    <location>
        <begin position="769"/>
        <end position="779"/>
    </location>
</feature>
<feature type="compositionally biased region" description="Basic and acidic residues" evidence="1">
    <location>
        <begin position="867"/>
        <end position="881"/>
    </location>
</feature>
<evidence type="ECO:0000256" key="1">
    <source>
        <dbReference type="SAM" id="MobiDB-lite"/>
    </source>
</evidence>
<dbReference type="AlphaFoldDB" id="A0A2J6SBF3"/>
<feature type="compositionally biased region" description="Polar residues" evidence="1">
    <location>
        <begin position="437"/>
        <end position="453"/>
    </location>
</feature>
<feature type="region of interest" description="Disordered" evidence="1">
    <location>
        <begin position="1"/>
        <end position="171"/>
    </location>
</feature>
<feature type="region of interest" description="Disordered" evidence="1">
    <location>
        <begin position="792"/>
        <end position="925"/>
    </location>
</feature>
<dbReference type="Proteomes" id="UP000235786">
    <property type="component" value="Unassembled WGS sequence"/>
</dbReference>
<feature type="compositionally biased region" description="Basic and acidic residues" evidence="1">
    <location>
        <begin position="492"/>
        <end position="509"/>
    </location>
</feature>
<feature type="region of interest" description="Disordered" evidence="1">
    <location>
        <begin position="599"/>
        <end position="626"/>
    </location>
</feature>
<feature type="compositionally biased region" description="Basic and acidic residues" evidence="1">
    <location>
        <begin position="902"/>
        <end position="912"/>
    </location>
</feature>
<accession>A0A2J6SBF3</accession>